<proteinExistence type="predicted"/>
<evidence type="ECO:0000313" key="1">
    <source>
        <dbReference type="EMBL" id="KAI4860332.1"/>
    </source>
</evidence>
<sequence length="490" mass="51030">MGKVKQANGKAAKGSKSANPLTTVKNGGVTKATDSPKAKSKELAKDVATKAKLAVTRKELKTSKKQVKPESESEDDSDASEDSASDDASGSSGSDSSDSEEEKPAAKTNGKAAKSATNGKAKAAKAESSDSSDSSDDDEEEDSDDSDDDKGAAVKPAKAAAEKTNGKTESPAEDSDSNDSDSDKDSDNSDDSDSEAEKPAAEQPKKRKAEEEESTPFKKTKTDTEASEGEYTTLFVGNLGWGVDDDVLYEAFKGCADITNARVVTDKAMQRSRGFGYVDFSSHEGAKAAFEKMNNFELEGRAMRLDPSKPRSAEDATPNARANDRARQHGDTVSPESDTLFVGNLPFDADEDMVSAFFGEVAEVKSLRLPTDPESGNRKGFGYVTFNSVEEAKSVFSSQNGSYIGQGRGARAVRLDYASQRPPRDGNSGGGRGFGGGFGGGRGGGGRGGGRGGFGRGGPRGGGGRGGGRGGFGASSRGGMQKFEGKKITF</sequence>
<protein>
    <submittedName>
        <fullName evidence="1">Uncharacterized protein</fullName>
    </submittedName>
</protein>
<evidence type="ECO:0000313" key="2">
    <source>
        <dbReference type="Proteomes" id="UP001497700"/>
    </source>
</evidence>
<organism evidence="1 2">
    <name type="scientific">Hypoxylon rubiginosum</name>
    <dbReference type="NCBI Taxonomy" id="110542"/>
    <lineage>
        <taxon>Eukaryota</taxon>
        <taxon>Fungi</taxon>
        <taxon>Dikarya</taxon>
        <taxon>Ascomycota</taxon>
        <taxon>Pezizomycotina</taxon>
        <taxon>Sordariomycetes</taxon>
        <taxon>Xylariomycetidae</taxon>
        <taxon>Xylariales</taxon>
        <taxon>Hypoxylaceae</taxon>
        <taxon>Hypoxylon</taxon>
    </lineage>
</organism>
<gene>
    <name evidence="1" type="ORF">F4820DRAFT_116247</name>
</gene>
<dbReference type="Proteomes" id="UP001497700">
    <property type="component" value="Unassembled WGS sequence"/>
</dbReference>
<name>A0ACB9YLP8_9PEZI</name>
<keyword evidence="2" id="KW-1185">Reference proteome</keyword>
<comment type="caution">
    <text evidence="1">The sequence shown here is derived from an EMBL/GenBank/DDBJ whole genome shotgun (WGS) entry which is preliminary data.</text>
</comment>
<accession>A0ACB9YLP8</accession>
<dbReference type="EMBL" id="MU393590">
    <property type="protein sequence ID" value="KAI4860332.1"/>
    <property type="molecule type" value="Genomic_DNA"/>
</dbReference>
<reference evidence="1 2" key="1">
    <citation type="journal article" date="2022" name="New Phytol.">
        <title>Ecological generalism drives hyperdiversity of secondary metabolite gene clusters in xylarialean endophytes.</title>
        <authorList>
            <person name="Franco M.E.E."/>
            <person name="Wisecaver J.H."/>
            <person name="Arnold A.E."/>
            <person name="Ju Y.M."/>
            <person name="Slot J.C."/>
            <person name="Ahrendt S."/>
            <person name="Moore L.P."/>
            <person name="Eastman K.E."/>
            <person name="Scott K."/>
            <person name="Konkel Z."/>
            <person name="Mondo S.J."/>
            <person name="Kuo A."/>
            <person name="Hayes R.D."/>
            <person name="Haridas S."/>
            <person name="Andreopoulos B."/>
            <person name="Riley R."/>
            <person name="LaButti K."/>
            <person name="Pangilinan J."/>
            <person name="Lipzen A."/>
            <person name="Amirebrahimi M."/>
            <person name="Yan J."/>
            <person name="Adam C."/>
            <person name="Keymanesh K."/>
            <person name="Ng V."/>
            <person name="Louie K."/>
            <person name="Northen T."/>
            <person name="Drula E."/>
            <person name="Henrissat B."/>
            <person name="Hsieh H.M."/>
            <person name="Youens-Clark K."/>
            <person name="Lutzoni F."/>
            <person name="Miadlikowska J."/>
            <person name="Eastwood D.C."/>
            <person name="Hamelin R.C."/>
            <person name="Grigoriev I.V."/>
            <person name="U'Ren J.M."/>
        </authorList>
    </citation>
    <scope>NUCLEOTIDE SEQUENCE [LARGE SCALE GENOMIC DNA]</scope>
    <source>
        <strain evidence="1 2">CBS 119005</strain>
    </source>
</reference>